<comment type="catalytic activity">
    <reaction evidence="4">
        <text>holo-[ACP] + malonyl-CoA = malonyl-[ACP] + CoA</text>
        <dbReference type="Rhea" id="RHEA:41792"/>
        <dbReference type="Rhea" id="RHEA-COMP:9623"/>
        <dbReference type="Rhea" id="RHEA-COMP:9685"/>
        <dbReference type="ChEBI" id="CHEBI:57287"/>
        <dbReference type="ChEBI" id="CHEBI:57384"/>
        <dbReference type="ChEBI" id="CHEBI:64479"/>
        <dbReference type="ChEBI" id="CHEBI:78449"/>
        <dbReference type="EC" id="2.3.1.39"/>
    </reaction>
</comment>
<protein>
    <recommendedName>
        <fullName evidence="1">[acyl-carrier-protein] S-malonyltransferase</fullName>
        <ecNumber evidence="1">2.3.1.39</ecNumber>
    </recommendedName>
</protein>
<dbReference type="GO" id="GO:0006633">
    <property type="term" value="P:fatty acid biosynthetic process"/>
    <property type="evidence" value="ECO:0007669"/>
    <property type="project" value="TreeGrafter"/>
</dbReference>
<evidence type="ECO:0000259" key="5">
    <source>
        <dbReference type="SMART" id="SM00827"/>
    </source>
</evidence>
<accession>A0A0C1MP66</accession>
<dbReference type="RefSeq" id="WP_039608028.1">
    <property type="nucleotide sequence ID" value="NZ_JWIC01000003.1"/>
</dbReference>
<dbReference type="SMART" id="SM00827">
    <property type="entry name" value="PKS_AT"/>
    <property type="match status" value="1"/>
</dbReference>
<dbReference type="GO" id="GO:0004314">
    <property type="term" value="F:[acyl-carrier-protein] S-malonyltransferase activity"/>
    <property type="evidence" value="ECO:0007669"/>
    <property type="project" value="UniProtKB-EC"/>
</dbReference>
<proteinExistence type="predicted"/>
<dbReference type="InterPro" id="IPR016036">
    <property type="entry name" value="Malonyl_transacylase_ACP-bd"/>
</dbReference>
<evidence type="ECO:0000256" key="3">
    <source>
        <dbReference type="ARBA" id="ARBA00023315"/>
    </source>
</evidence>
<dbReference type="Pfam" id="PF00698">
    <property type="entry name" value="Acyl_transf_1"/>
    <property type="match status" value="1"/>
</dbReference>
<keyword evidence="3" id="KW-0012">Acyltransferase</keyword>
<dbReference type="EC" id="2.3.1.39" evidence="1"/>
<evidence type="ECO:0000256" key="1">
    <source>
        <dbReference type="ARBA" id="ARBA00013258"/>
    </source>
</evidence>
<dbReference type="InterPro" id="IPR050858">
    <property type="entry name" value="Mal-CoA-ACP_Trans/PKS_FabD"/>
</dbReference>
<dbReference type="InterPro" id="IPR001227">
    <property type="entry name" value="Ac_transferase_dom_sf"/>
</dbReference>
<dbReference type="SUPFAM" id="SSF55048">
    <property type="entry name" value="Probable ACP-binding domain of malonyl-CoA ACP transacylase"/>
    <property type="match status" value="1"/>
</dbReference>
<dbReference type="NCBIfam" id="TIGR00128">
    <property type="entry name" value="fabD"/>
    <property type="match status" value="1"/>
</dbReference>
<keyword evidence="2" id="KW-0808">Transferase</keyword>
<dbReference type="PANTHER" id="PTHR42681">
    <property type="entry name" value="MALONYL-COA-ACYL CARRIER PROTEIN TRANSACYLASE, MITOCHONDRIAL"/>
    <property type="match status" value="1"/>
</dbReference>
<dbReference type="InterPro" id="IPR014043">
    <property type="entry name" value="Acyl_transferase_dom"/>
</dbReference>
<dbReference type="GO" id="GO:0005829">
    <property type="term" value="C:cytosol"/>
    <property type="evidence" value="ECO:0007669"/>
    <property type="project" value="TreeGrafter"/>
</dbReference>
<evidence type="ECO:0000256" key="4">
    <source>
        <dbReference type="ARBA" id="ARBA00048462"/>
    </source>
</evidence>
<dbReference type="PANTHER" id="PTHR42681:SF1">
    <property type="entry name" value="MALONYL-COA-ACYL CARRIER PROTEIN TRANSACYLASE, MITOCHONDRIAL"/>
    <property type="match status" value="1"/>
</dbReference>
<comment type="caution">
    <text evidence="6">The sequence shown here is derived from an EMBL/GenBank/DDBJ whole genome shotgun (WGS) entry which is preliminary data.</text>
</comment>
<dbReference type="Gene3D" id="3.30.70.250">
    <property type="entry name" value="Malonyl-CoA ACP transacylase, ACP-binding"/>
    <property type="match status" value="1"/>
</dbReference>
<sequence length="370" mass="40489">MKTYIFPGQGSQYVGMGKPLFAEFPAYVEQASDLLGYSISELCLADPNKQLNHTQFTQPALYVVSALAFLQQQKQQGTADYLAGHSLGEYAALFAAGAISFETGLKLVQKRGELMSKAAPGAMAAVLNVSESNLNNALAENNLNTIDIANLNAPDQIVISGLAEDINQSQAFIEQLGGRFIKLNTSGAFHSRYMAPAQTEFAEFIQGVEFKTLQTPVIANVTALPYNHTDIAQHLIAQITQPVQWTKSVEYLLSQGDMDFVELGPKKVLTKLVQTIEKQFVMPAQSSAVKTPSNNQISVTPQQQVAHWNNTYPVGTEVLIKGQTTPYKTRTQATLQFGHRPTLYLHGFGGYFHLTDLRPAQQHARIPATA</sequence>
<evidence type="ECO:0000256" key="2">
    <source>
        <dbReference type="ARBA" id="ARBA00022679"/>
    </source>
</evidence>
<organism evidence="6 7">
    <name type="scientific">Pseudoalteromonas luteoviolacea</name>
    <dbReference type="NCBI Taxonomy" id="43657"/>
    <lineage>
        <taxon>Bacteria</taxon>
        <taxon>Pseudomonadati</taxon>
        <taxon>Pseudomonadota</taxon>
        <taxon>Gammaproteobacteria</taxon>
        <taxon>Alteromonadales</taxon>
        <taxon>Pseudoalteromonadaceae</taxon>
        <taxon>Pseudoalteromonas</taxon>
    </lineage>
</organism>
<dbReference type="InterPro" id="IPR004410">
    <property type="entry name" value="Malonyl_CoA-ACP_transAc_FabD"/>
</dbReference>
<dbReference type="SUPFAM" id="SSF52151">
    <property type="entry name" value="FabD/lysophospholipase-like"/>
    <property type="match status" value="1"/>
</dbReference>
<dbReference type="Gene3D" id="3.40.366.10">
    <property type="entry name" value="Malonyl-Coenzyme A Acyl Carrier Protein, domain 2"/>
    <property type="match status" value="1"/>
</dbReference>
<name>A0A0C1MP66_9GAMM</name>
<reference evidence="6 7" key="1">
    <citation type="submission" date="2014-12" db="EMBL/GenBank/DDBJ databases">
        <title>Draft Genome Sequence of Pseudoalteromonas luteoviolacea HI1.</title>
        <authorList>
            <person name="Asahina A.Y."/>
            <person name="Hadfield M.G."/>
        </authorList>
    </citation>
    <scope>NUCLEOTIDE SEQUENCE [LARGE SCALE GENOMIC DNA]</scope>
    <source>
        <strain evidence="6 7">HI1</strain>
    </source>
</reference>
<evidence type="ECO:0000313" key="6">
    <source>
        <dbReference type="EMBL" id="KID58859.1"/>
    </source>
</evidence>
<dbReference type="InterPro" id="IPR016035">
    <property type="entry name" value="Acyl_Trfase/lysoPLipase"/>
</dbReference>
<dbReference type="AlphaFoldDB" id="A0A0C1MP66"/>
<gene>
    <name evidence="6" type="ORF">JF50_03140</name>
</gene>
<evidence type="ECO:0000313" key="7">
    <source>
        <dbReference type="Proteomes" id="UP000031327"/>
    </source>
</evidence>
<dbReference type="OrthoDB" id="9808564at2"/>
<dbReference type="EMBL" id="JWIC01000003">
    <property type="protein sequence ID" value="KID58859.1"/>
    <property type="molecule type" value="Genomic_DNA"/>
</dbReference>
<dbReference type="Proteomes" id="UP000031327">
    <property type="component" value="Unassembled WGS sequence"/>
</dbReference>
<feature type="domain" description="Malonyl-CoA:ACP transacylase (MAT)" evidence="5">
    <location>
        <begin position="5"/>
        <end position="289"/>
    </location>
</feature>